<feature type="domain" description="Retropepsin-like aspartic endopeptidase" evidence="1">
    <location>
        <begin position="11"/>
        <end position="145"/>
    </location>
</feature>
<keyword evidence="3" id="KW-1185">Reference proteome</keyword>
<accession>A0ABW5BIN8</accession>
<dbReference type="GO" id="GO:0008233">
    <property type="term" value="F:peptidase activity"/>
    <property type="evidence" value="ECO:0007669"/>
    <property type="project" value="UniProtKB-KW"/>
</dbReference>
<keyword evidence="2" id="KW-0378">Hydrolase</keyword>
<comment type="caution">
    <text evidence="2">The sequence shown here is derived from an EMBL/GenBank/DDBJ whole genome shotgun (WGS) entry which is preliminary data.</text>
</comment>
<dbReference type="InterPro" id="IPR008503">
    <property type="entry name" value="Asp_endopeptidase"/>
</dbReference>
<dbReference type="SUPFAM" id="SSF50630">
    <property type="entry name" value="Acid proteases"/>
    <property type="match status" value="1"/>
</dbReference>
<keyword evidence="2" id="KW-0645">Protease</keyword>
<dbReference type="RefSeq" id="WP_380251112.1">
    <property type="nucleotide sequence ID" value="NZ_JBHUII010000004.1"/>
</dbReference>
<evidence type="ECO:0000259" key="1">
    <source>
        <dbReference type="Pfam" id="PF05618"/>
    </source>
</evidence>
<dbReference type="InterPro" id="IPR021109">
    <property type="entry name" value="Peptidase_aspartic_dom_sf"/>
</dbReference>
<protein>
    <submittedName>
        <fullName evidence="2">ATP-dependent zinc protease</fullName>
    </submittedName>
</protein>
<dbReference type="GO" id="GO:0006508">
    <property type="term" value="P:proteolysis"/>
    <property type="evidence" value="ECO:0007669"/>
    <property type="project" value="UniProtKB-KW"/>
</dbReference>
<name>A0ABW5BIN8_9PROT</name>
<proteinExistence type="predicted"/>
<dbReference type="PANTHER" id="PTHR38037">
    <property type="entry name" value="ZN_PROTEASE DOMAIN-CONTAINING PROTEIN"/>
    <property type="match status" value="1"/>
</dbReference>
<dbReference type="PANTHER" id="PTHR38037:SF2">
    <property type="entry name" value="ATP-DEPENDENT ZINC PROTEASE DOMAIN-CONTAINING PROTEIN-RELATED"/>
    <property type="match status" value="1"/>
</dbReference>
<evidence type="ECO:0000313" key="2">
    <source>
        <dbReference type="EMBL" id="MFD2205977.1"/>
    </source>
</evidence>
<reference evidence="3" key="1">
    <citation type="journal article" date="2019" name="Int. J. Syst. Evol. Microbiol.">
        <title>The Global Catalogue of Microorganisms (GCM) 10K type strain sequencing project: providing services to taxonomists for standard genome sequencing and annotation.</title>
        <authorList>
            <consortium name="The Broad Institute Genomics Platform"/>
            <consortium name="The Broad Institute Genome Sequencing Center for Infectious Disease"/>
            <person name="Wu L."/>
            <person name="Ma J."/>
        </authorList>
    </citation>
    <scope>NUCLEOTIDE SEQUENCE [LARGE SCALE GENOMIC DNA]</scope>
    <source>
        <strain evidence="3">CGMCC 4.7192</strain>
    </source>
</reference>
<organism evidence="2 3">
    <name type="scientific">Kiloniella antarctica</name>
    <dbReference type="NCBI Taxonomy" id="1550907"/>
    <lineage>
        <taxon>Bacteria</taxon>
        <taxon>Pseudomonadati</taxon>
        <taxon>Pseudomonadota</taxon>
        <taxon>Alphaproteobacteria</taxon>
        <taxon>Rhodospirillales</taxon>
        <taxon>Kiloniellaceae</taxon>
        <taxon>Kiloniella</taxon>
    </lineage>
</organism>
<evidence type="ECO:0000313" key="3">
    <source>
        <dbReference type="Proteomes" id="UP001597294"/>
    </source>
</evidence>
<dbReference type="Proteomes" id="UP001597294">
    <property type="component" value="Unassembled WGS sequence"/>
</dbReference>
<dbReference type="EMBL" id="JBHUII010000004">
    <property type="protein sequence ID" value="MFD2205977.1"/>
    <property type="molecule type" value="Genomic_DNA"/>
</dbReference>
<dbReference type="Gene3D" id="2.40.70.10">
    <property type="entry name" value="Acid Proteases"/>
    <property type="match status" value="1"/>
</dbReference>
<gene>
    <name evidence="2" type="ORF">ACFSKO_10155</name>
</gene>
<dbReference type="Pfam" id="PF05618">
    <property type="entry name" value="Zn_protease"/>
    <property type="match status" value="1"/>
</dbReference>
<sequence>MRSNSRKAMEIGWREYVSLPEFHLDKIKAKIDSGARTSALHAEDITVTKEDGVEFVSFLVPVDGCPKGIRCKVKVTDKRPIKNTSGVPEERYIVETILILGDESWPIEVSLTNRLSMRFPLIIGRAAIRDKHFLLNPGGSYLAGRHIVFSAPKITRLKKST</sequence>